<proteinExistence type="predicted"/>
<name>A0ABN3J639_9ACTN</name>
<keyword evidence="3" id="KW-1185">Reference proteome</keyword>
<gene>
    <name evidence="2" type="ORF">GCM10010191_37310</name>
</gene>
<dbReference type="EMBL" id="BAAARW010000012">
    <property type="protein sequence ID" value="GAA2422166.1"/>
    <property type="molecule type" value="Genomic_DNA"/>
</dbReference>
<evidence type="ECO:0000313" key="3">
    <source>
        <dbReference type="Proteomes" id="UP001501231"/>
    </source>
</evidence>
<dbReference type="Proteomes" id="UP001501231">
    <property type="component" value="Unassembled WGS sequence"/>
</dbReference>
<organism evidence="2 3">
    <name type="scientific">Actinomadura vinacea</name>
    <dbReference type="NCBI Taxonomy" id="115336"/>
    <lineage>
        <taxon>Bacteria</taxon>
        <taxon>Bacillati</taxon>
        <taxon>Actinomycetota</taxon>
        <taxon>Actinomycetes</taxon>
        <taxon>Streptosporangiales</taxon>
        <taxon>Thermomonosporaceae</taxon>
        <taxon>Actinomadura</taxon>
    </lineage>
</organism>
<evidence type="ECO:0000313" key="2">
    <source>
        <dbReference type="EMBL" id="GAA2422166.1"/>
    </source>
</evidence>
<comment type="caution">
    <text evidence="2">The sequence shown here is derived from an EMBL/GenBank/DDBJ whole genome shotgun (WGS) entry which is preliminary data.</text>
</comment>
<evidence type="ECO:0000256" key="1">
    <source>
        <dbReference type="SAM" id="MobiDB-lite"/>
    </source>
</evidence>
<protein>
    <submittedName>
        <fullName evidence="2">Uncharacterized protein</fullName>
    </submittedName>
</protein>
<accession>A0ABN3J639</accession>
<feature type="region of interest" description="Disordered" evidence="1">
    <location>
        <begin position="1"/>
        <end position="21"/>
    </location>
</feature>
<reference evidence="2 3" key="1">
    <citation type="journal article" date="2019" name="Int. J. Syst. Evol. Microbiol.">
        <title>The Global Catalogue of Microorganisms (GCM) 10K type strain sequencing project: providing services to taxonomists for standard genome sequencing and annotation.</title>
        <authorList>
            <consortium name="The Broad Institute Genomics Platform"/>
            <consortium name="The Broad Institute Genome Sequencing Center for Infectious Disease"/>
            <person name="Wu L."/>
            <person name="Ma J."/>
        </authorList>
    </citation>
    <scope>NUCLEOTIDE SEQUENCE [LARGE SCALE GENOMIC DNA]</scope>
    <source>
        <strain evidence="2 3">JCM 3325</strain>
    </source>
</reference>
<sequence length="60" mass="6224">MAPPRGTPADGGAGRSDMTVGKLTCPNYVGLVQFYVSTYILKEASGRSLGPVTGAVRRPV</sequence>